<evidence type="ECO:0000313" key="4">
    <source>
        <dbReference type="Proteomes" id="UP000004310"/>
    </source>
</evidence>
<dbReference type="Pfam" id="PF07811">
    <property type="entry name" value="TadE"/>
    <property type="match status" value="1"/>
</dbReference>
<dbReference type="Proteomes" id="UP000004310">
    <property type="component" value="Unassembled WGS sequence"/>
</dbReference>
<organism evidence="3 4">
    <name type="scientific">Fulvimarina pelagi HTCC2506</name>
    <dbReference type="NCBI Taxonomy" id="314231"/>
    <lineage>
        <taxon>Bacteria</taxon>
        <taxon>Pseudomonadati</taxon>
        <taxon>Pseudomonadota</taxon>
        <taxon>Alphaproteobacteria</taxon>
        <taxon>Hyphomicrobiales</taxon>
        <taxon>Aurantimonadaceae</taxon>
        <taxon>Fulvimarina</taxon>
    </lineage>
</organism>
<sequence>MRETAFHNSNARTLGSLFKRLRKDRGGVAAIEFVLCAFPFFALFLAIIETAILFTAGIVLESGVQGVARQILTGQLQSAGDEAPTKEEFKQLVCDRIDYFLACDKIQVDLKTFDDYSAIDLSYDPDGFGYDLGGSEDINVLRVFYEWEWQTSMLHALSGDDNGKLTFASVAAFRNEPF</sequence>
<proteinExistence type="predicted"/>
<keyword evidence="1" id="KW-1133">Transmembrane helix</keyword>
<dbReference type="eggNOG" id="COG4961">
    <property type="taxonomic scope" value="Bacteria"/>
</dbReference>
<evidence type="ECO:0000259" key="2">
    <source>
        <dbReference type="Pfam" id="PF07811"/>
    </source>
</evidence>
<name>Q0G0Z0_9HYPH</name>
<evidence type="ECO:0000313" key="3">
    <source>
        <dbReference type="EMBL" id="EAU40849.1"/>
    </source>
</evidence>
<accession>Q0G0Z0</accession>
<keyword evidence="1" id="KW-0812">Transmembrane</keyword>
<feature type="domain" description="TadE-like" evidence="2">
    <location>
        <begin position="27"/>
        <end position="69"/>
    </location>
</feature>
<dbReference type="RefSeq" id="WP_007068757.1">
    <property type="nucleotide sequence ID" value="NZ_DS022272.1"/>
</dbReference>
<evidence type="ECO:0000256" key="1">
    <source>
        <dbReference type="SAM" id="Phobius"/>
    </source>
</evidence>
<keyword evidence="4" id="KW-1185">Reference proteome</keyword>
<protein>
    <submittedName>
        <fullName evidence="3">TadE-like protein</fullName>
    </submittedName>
</protein>
<feature type="transmembrane region" description="Helical" evidence="1">
    <location>
        <begin position="28"/>
        <end position="48"/>
    </location>
</feature>
<comment type="caution">
    <text evidence="3">The sequence shown here is derived from an EMBL/GenBank/DDBJ whole genome shotgun (WGS) entry which is preliminary data.</text>
</comment>
<dbReference type="AlphaFoldDB" id="Q0G0Z0"/>
<keyword evidence="1" id="KW-0472">Membrane</keyword>
<reference evidence="3 4" key="1">
    <citation type="journal article" date="2010" name="J. Bacteriol.">
        <title>Genome sequence of Fulvimarina pelagi HTCC2506T, a Mn(II)-oxidizing alphaproteobacterium possessing an aerobic anoxygenic photosynthetic gene cluster and Xanthorhodopsin.</title>
        <authorList>
            <person name="Kang I."/>
            <person name="Oh H.M."/>
            <person name="Lim S.I."/>
            <person name="Ferriera S."/>
            <person name="Giovannoni S.J."/>
            <person name="Cho J.C."/>
        </authorList>
    </citation>
    <scope>NUCLEOTIDE SEQUENCE [LARGE SCALE GENOMIC DNA]</scope>
    <source>
        <strain evidence="3 4">HTCC2506</strain>
    </source>
</reference>
<dbReference type="InterPro" id="IPR012495">
    <property type="entry name" value="TadE-like_dom"/>
</dbReference>
<gene>
    <name evidence="3" type="ORF">FP2506_18214</name>
</gene>
<dbReference type="EMBL" id="AATP01000005">
    <property type="protein sequence ID" value="EAU40849.1"/>
    <property type="molecule type" value="Genomic_DNA"/>
</dbReference>
<dbReference type="STRING" id="217511.GCA_001463845_01930"/>
<dbReference type="HOGENOM" id="CLU_111553_0_0_5"/>